<dbReference type="InterPro" id="IPR036938">
    <property type="entry name" value="PAP2/HPO_sf"/>
</dbReference>
<keyword evidence="1" id="KW-0812">Transmembrane</keyword>
<feature type="transmembrane region" description="Helical" evidence="1">
    <location>
        <begin position="55"/>
        <end position="76"/>
    </location>
</feature>
<evidence type="ECO:0000256" key="1">
    <source>
        <dbReference type="SAM" id="Phobius"/>
    </source>
</evidence>
<feature type="domain" description="Phosphatidic acid phosphatase type 2/haloperoxidase" evidence="2">
    <location>
        <begin position="90"/>
        <end position="220"/>
    </location>
</feature>
<evidence type="ECO:0000259" key="2">
    <source>
        <dbReference type="Pfam" id="PF01569"/>
    </source>
</evidence>
<proteinExistence type="predicted"/>
<dbReference type="InterPro" id="IPR000326">
    <property type="entry name" value="PAP2/HPO"/>
</dbReference>
<dbReference type="CDD" id="cd03396">
    <property type="entry name" value="PAP2_like_6"/>
    <property type="match status" value="1"/>
</dbReference>
<evidence type="ECO:0000313" key="3">
    <source>
        <dbReference type="EMBL" id="PTM51443.1"/>
    </source>
</evidence>
<keyword evidence="1" id="KW-1133">Transmembrane helix</keyword>
<dbReference type="SUPFAM" id="SSF48317">
    <property type="entry name" value="Acid phosphatase/Vanadium-dependent haloperoxidase"/>
    <property type="match status" value="1"/>
</dbReference>
<sequence>MVRALFLATLLALAVVIAAIAVAPGIDLAVGGWFWTPAAGFWMSEWGLAALLRRVSMWPTIAIGIAALVSILQHIVAPASRQFMSARAALFLFLTVAAAPVLVVNGVFKEVWDRARPVHVTQFGGPWQFTPWWQPGNGRECRTNCSFVSGEASGAAWLAAPVLLAPPAARVPLLAGVAAYTAVISGLRMAFGGHFLSDTLIAILITLLMIAGAYRWFYRRPGAAPEEVWAARLARIGAPLRRLAGRPG</sequence>
<dbReference type="Gene3D" id="1.20.144.10">
    <property type="entry name" value="Phosphatidic acid phosphatase type 2/haloperoxidase"/>
    <property type="match status" value="1"/>
</dbReference>
<feature type="transmembrane region" description="Helical" evidence="1">
    <location>
        <begin position="168"/>
        <end position="187"/>
    </location>
</feature>
<organism evidence="3 4">
    <name type="scientific">Phreatobacter oligotrophus</name>
    <dbReference type="NCBI Taxonomy" id="1122261"/>
    <lineage>
        <taxon>Bacteria</taxon>
        <taxon>Pseudomonadati</taxon>
        <taxon>Pseudomonadota</taxon>
        <taxon>Alphaproteobacteria</taxon>
        <taxon>Hyphomicrobiales</taxon>
        <taxon>Phreatobacteraceae</taxon>
        <taxon>Phreatobacter</taxon>
    </lineage>
</organism>
<name>A0A2T4YY33_9HYPH</name>
<dbReference type="OrthoDB" id="9813524at2"/>
<dbReference type="Proteomes" id="UP000241808">
    <property type="component" value="Unassembled WGS sequence"/>
</dbReference>
<protein>
    <submittedName>
        <fullName evidence="3">Membrane-associated PAP2 superfamily phosphatase</fullName>
    </submittedName>
</protein>
<feature type="transmembrane region" description="Helical" evidence="1">
    <location>
        <begin position="88"/>
        <end position="108"/>
    </location>
</feature>
<dbReference type="Pfam" id="PF01569">
    <property type="entry name" value="PAP2"/>
    <property type="match status" value="1"/>
</dbReference>
<keyword evidence="4" id="KW-1185">Reference proteome</keyword>
<dbReference type="EMBL" id="PZZL01000010">
    <property type="protein sequence ID" value="PTM51443.1"/>
    <property type="molecule type" value="Genomic_DNA"/>
</dbReference>
<keyword evidence="1" id="KW-0472">Membrane</keyword>
<evidence type="ECO:0000313" key="4">
    <source>
        <dbReference type="Proteomes" id="UP000241808"/>
    </source>
</evidence>
<comment type="caution">
    <text evidence="3">The sequence shown here is derived from an EMBL/GenBank/DDBJ whole genome shotgun (WGS) entry which is preliminary data.</text>
</comment>
<reference evidence="3 4" key="1">
    <citation type="submission" date="2018-04" db="EMBL/GenBank/DDBJ databases">
        <title>Genomic Encyclopedia of Archaeal and Bacterial Type Strains, Phase II (KMG-II): from individual species to whole genera.</title>
        <authorList>
            <person name="Goeker M."/>
        </authorList>
    </citation>
    <scope>NUCLEOTIDE SEQUENCE [LARGE SCALE GENOMIC DNA]</scope>
    <source>
        <strain evidence="3 4">DSM 25521</strain>
    </source>
</reference>
<dbReference type="AlphaFoldDB" id="A0A2T4YY33"/>
<feature type="transmembrane region" description="Helical" evidence="1">
    <location>
        <begin position="199"/>
        <end position="217"/>
    </location>
</feature>
<gene>
    <name evidence="3" type="ORF">C8P69_110108</name>
</gene>
<accession>A0A2T4YY33</accession>
<dbReference type="RefSeq" id="WP_108179125.1">
    <property type="nucleotide sequence ID" value="NZ_PZZL01000010.1"/>
</dbReference>